<proteinExistence type="predicted"/>
<dbReference type="InterPro" id="IPR023606">
    <property type="entry name" value="CoA-Trfase_III_dom_1_sf"/>
</dbReference>
<gene>
    <name evidence="1" type="ORF">GCM10022222_07680</name>
</gene>
<comment type="caution">
    <text evidence="1">The sequence shown here is derived from an EMBL/GenBank/DDBJ whole genome shotgun (WGS) entry which is preliminary data.</text>
</comment>
<evidence type="ECO:0000313" key="1">
    <source>
        <dbReference type="EMBL" id="GAA3527137.1"/>
    </source>
</evidence>
<dbReference type="PANTHER" id="PTHR48228:SF5">
    <property type="entry name" value="ALPHA-METHYLACYL-COA RACEMASE"/>
    <property type="match status" value="1"/>
</dbReference>
<dbReference type="SUPFAM" id="SSF89796">
    <property type="entry name" value="CoA-transferase family III (CaiB/BaiF)"/>
    <property type="match status" value="1"/>
</dbReference>
<dbReference type="Pfam" id="PF02515">
    <property type="entry name" value="CoA_transf_3"/>
    <property type="match status" value="1"/>
</dbReference>
<dbReference type="EMBL" id="BAAAZN010000001">
    <property type="protein sequence ID" value="GAA3527137.1"/>
    <property type="molecule type" value="Genomic_DNA"/>
</dbReference>
<dbReference type="PANTHER" id="PTHR48228">
    <property type="entry name" value="SUCCINYL-COA--D-CITRAMALATE COA-TRANSFERASE"/>
    <property type="match status" value="1"/>
</dbReference>
<keyword evidence="2" id="KW-1185">Reference proteome</keyword>
<dbReference type="RefSeq" id="WP_344855275.1">
    <property type="nucleotide sequence ID" value="NZ_BAAAZN010000001.1"/>
</dbReference>
<evidence type="ECO:0000313" key="2">
    <source>
        <dbReference type="Proteomes" id="UP001500689"/>
    </source>
</evidence>
<dbReference type="Gene3D" id="3.30.1540.10">
    <property type="entry name" value="formyl-coa transferase, domain 3"/>
    <property type="match status" value="1"/>
</dbReference>
<protein>
    <submittedName>
        <fullName evidence="1">CaiB/BaiF CoA-transferase family protein</fullName>
    </submittedName>
</protein>
<reference evidence="2" key="1">
    <citation type="journal article" date="2019" name="Int. J. Syst. Evol. Microbiol.">
        <title>The Global Catalogue of Microorganisms (GCM) 10K type strain sequencing project: providing services to taxonomists for standard genome sequencing and annotation.</title>
        <authorList>
            <consortium name="The Broad Institute Genomics Platform"/>
            <consortium name="The Broad Institute Genome Sequencing Center for Infectious Disease"/>
            <person name="Wu L."/>
            <person name="Ma J."/>
        </authorList>
    </citation>
    <scope>NUCLEOTIDE SEQUENCE [LARGE SCALE GENOMIC DNA]</scope>
    <source>
        <strain evidence="2">JCM 16898</strain>
    </source>
</reference>
<dbReference type="Gene3D" id="3.40.50.10540">
    <property type="entry name" value="Crotonobetainyl-coa:carnitine coa-transferase, domain 1"/>
    <property type="match status" value="1"/>
</dbReference>
<dbReference type="Proteomes" id="UP001500689">
    <property type="component" value="Unassembled WGS sequence"/>
</dbReference>
<dbReference type="InterPro" id="IPR050509">
    <property type="entry name" value="CoA-transferase_III"/>
</dbReference>
<organism evidence="1 2">
    <name type="scientific">Amycolatopsis ultiminotia</name>
    <dbReference type="NCBI Taxonomy" id="543629"/>
    <lineage>
        <taxon>Bacteria</taxon>
        <taxon>Bacillati</taxon>
        <taxon>Actinomycetota</taxon>
        <taxon>Actinomycetes</taxon>
        <taxon>Pseudonocardiales</taxon>
        <taxon>Pseudonocardiaceae</taxon>
        <taxon>Amycolatopsis</taxon>
    </lineage>
</organism>
<sequence>MPAGKPAGPLAGCRVVELGGIGPGPFAGMLLADLGAEVVRVDRPDRVPEVGTGGPADVQNRGKRSVVLDLKHPAGPAILLDLVERADVLIEGFRPGVTERLGVGPPECLARNPRLVYGRMTGWGQSGPLAASAGHDITYIALTGALGAIGSAGGPPQIPLNLVGDFGGGGCYLVIGVLAALHAAGRTGRGQVVDAAIVDGTAHLLASTFGKLAAGGWSDERGVNQLDGGWPFYAVYETKDGRHVAVGALEPKFYRRLVELLELDVDPDRQHDRSTWPEVRQLLAKRFAERTRDQWAELFEGTDACVAPVLGLGEAAAHPHVATRGSVICRDGVAQPGAAPRFSVTASSPGAAAPAAGADTRAVLDDWGIAGVDEVLEAGAAVQAPPDLPDATRGS</sequence>
<dbReference type="InterPro" id="IPR003673">
    <property type="entry name" value="CoA-Trfase_fam_III"/>
</dbReference>
<accession>A0ABP6V1S0</accession>
<dbReference type="InterPro" id="IPR044855">
    <property type="entry name" value="CoA-Trfase_III_dom3_sf"/>
</dbReference>
<name>A0ABP6V1S0_9PSEU</name>